<keyword evidence="1" id="KW-1133">Transmembrane helix</keyword>
<organism evidence="2 3">
    <name type="scientific">Dictyobacter aurantiacus</name>
    <dbReference type="NCBI Taxonomy" id="1936993"/>
    <lineage>
        <taxon>Bacteria</taxon>
        <taxon>Bacillati</taxon>
        <taxon>Chloroflexota</taxon>
        <taxon>Ktedonobacteria</taxon>
        <taxon>Ktedonobacterales</taxon>
        <taxon>Dictyobacteraceae</taxon>
        <taxon>Dictyobacter</taxon>
    </lineage>
</organism>
<gene>
    <name evidence="2" type="ORF">KDAU_20410</name>
</gene>
<sequence>MEDIHSILINVISNIAWLPIGIVLTAVSIWIKVRVPNRRLWRVDDPARLTVCVATSTTTNTGLYNRPSTGIGQVRALALATRSLNKAYSNKLDVSNIILSVEPLQDRFDNDLLILGGPKNNKIAAKFLSLISEEQPAAQIDSMIVWRVHKSGGHWIDQGALEYEGQAVNRRVEVDYGLIVRAQSPFTSHPRTAILFAGSHTYGTVAASKFFTEDLHQHLRKLTRDGRKNFSVLISTQVVDGHPTKMKVERSYAW</sequence>
<keyword evidence="3" id="KW-1185">Reference proteome</keyword>
<evidence type="ECO:0000313" key="3">
    <source>
        <dbReference type="Proteomes" id="UP000287224"/>
    </source>
</evidence>
<proteinExistence type="predicted"/>
<keyword evidence="1" id="KW-0812">Transmembrane</keyword>
<accession>A0A401ZCZ2</accession>
<reference evidence="3" key="1">
    <citation type="submission" date="2018-12" db="EMBL/GenBank/DDBJ databases">
        <title>Tengunoibacter tsumagoiensis gen. nov., sp. nov., Dictyobacter kobayashii sp. nov., D. alpinus sp. nov., and D. joshuensis sp. nov. and description of Dictyobacteraceae fam. nov. within the order Ktedonobacterales isolated from Tengu-no-mugimeshi.</title>
        <authorList>
            <person name="Wang C.M."/>
            <person name="Zheng Y."/>
            <person name="Sakai Y."/>
            <person name="Toyoda A."/>
            <person name="Minakuchi Y."/>
            <person name="Abe K."/>
            <person name="Yokota A."/>
            <person name="Yabe S."/>
        </authorList>
    </citation>
    <scope>NUCLEOTIDE SEQUENCE [LARGE SCALE GENOMIC DNA]</scope>
    <source>
        <strain evidence="3">S-27</strain>
    </source>
</reference>
<dbReference type="Proteomes" id="UP000287224">
    <property type="component" value="Unassembled WGS sequence"/>
</dbReference>
<dbReference type="EMBL" id="BIFQ01000001">
    <property type="protein sequence ID" value="GCE04712.1"/>
    <property type="molecule type" value="Genomic_DNA"/>
</dbReference>
<evidence type="ECO:0000313" key="2">
    <source>
        <dbReference type="EMBL" id="GCE04712.1"/>
    </source>
</evidence>
<dbReference type="OrthoDB" id="115074at2"/>
<evidence type="ECO:0008006" key="4">
    <source>
        <dbReference type="Google" id="ProtNLM"/>
    </source>
</evidence>
<keyword evidence="1" id="KW-0472">Membrane</keyword>
<name>A0A401ZCZ2_9CHLR</name>
<dbReference type="RefSeq" id="WP_126595834.1">
    <property type="nucleotide sequence ID" value="NZ_BIFQ01000001.1"/>
</dbReference>
<feature type="transmembrane region" description="Helical" evidence="1">
    <location>
        <begin position="6"/>
        <end position="31"/>
    </location>
</feature>
<dbReference type="AlphaFoldDB" id="A0A401ZCZ2"/>
<comment type="caution">
    <text evidence="2">The sequence shown here is derived from an EMBL/GenBank/DDBJ whole genome shotgun (WGS) entry which is preliminary data.</text>
</comment>
<protein>
    <recommendedName>
        <fullName evidence="4">S-layer protein C-terminal domain-containing protein</fullName>
    </recommendedName>
</protein>
<evidence type="ECO:0000256" key="1">
    <source>
        <dbReference type="SAM" id="Phobius"/>
    </source>
</evidence>